<dbReference type="InterPro" id="IPR000601">
    <property type="entry name" value="PKD_dom"/>
</dbReference>
<gene>
    <name evidence="2" type="ORF">GKC49_28795</name>
</gene>
<dbReference type="Gene3D" id="2.60.40.10">
    <property type="entry name" value="Immunoglobulins"/>
    <property type="match status" value="2"/>
</dbReference>
<dbReference type="NCBIfam" id="NF033510">
    <property type="entry name" value="Ca_tandemer"/>
    <property type="match status" value="2"/>
</dbReference>
<comment type="caution">
    <text evidence="2">The sequence shown here is derived from an EMBL/GenBank/DDBJ whole genome shotgun (WGS) entry which is preliminary data.</text>
</comment>
<dbReference type="Proteomes" id="UP000461948">
    <property type="component" value="Unassembled WGS sequence"/>
</dbReference>
<evidence type="ECO:0000313" key="3">
    <source>
        <dbReference type="Proteomes" id="UP000461948"/>
    </source>
</evidence>
<evidence type="ECO:0000313" key="2">
    <source>
        <dbReference type="EMBL" id="MSE18954.1"/>
    </source>
</evidence>
<reference evidence="2 3" key="1">
    <citation type="submission" date="2019-11" db="EMBL/GenBank/DDBJ databases">
        <title>Draft Genome Sequence of Plant Growth-Promoting Rhizosphere-Associated Bacteria.</title>
        <authorList>
            <person name="Vasilyev I.Y."/>
            <person name="Radchenko V."/>
            <person name="Ilnitskaya E.V."/>
        </authorList>
    </citation>
    <scope>NUCLEOTIDE SEQUENCE [LARGE SCALE GENOMIC DNA]</scope>
    <source>
        <strain evidence="2 3">VRA_MhP_f</strain>
    </source>
</reference>
<protein>
    <recommendedName>
        <fullName evidence="1">PKD domain-containing protein</fullName>
    </recommendedName>
</protein>
<dbReference type="PROSITE" id="PS50093">
    <property type="entry name" value="PKD"/>
    <property type="match status" value="1"/>
</dbReference>
<dbReference type="AlphaFoldDB" id="A0A7X2MTA3"/>
<organism evidence="2 3">
    <name type="scientific">Enterobacter agglomerans</name>
    <name type="common">Erwinia herbicola</name>
    <name type="synonym">Pantoea agglomerans</name>
    <dbReference type="NCBI Taxonomy" id="549"/>
    <lineage>
        <taxon>Bacteria</taxon>
        <taxon>Pseudomonadati</taxon>
        <taxon>Pseudomonadota</taxon>
        <taxon>Gammaproteobacteria</taxon>
        <taxon>Enterobacterales</taxon>
        <taxon>Erwiniaceae</taxon>
        <taxon>Pantoea</taxon>
        <taxon>Pantoea agglomerans group</taxon>
    </lineage>
</organism>
<sequence>GGQTYLGTVDGSGNWSVIVPAAALGNLPAGANTISVTVSNADGVSTTEIRDIAVETPVTEPGVPSLILNDFADDNLLSNDEKAVDQLVSGSTSNIETGQIVTVTLGGQTYSASVQGDGSWSVALPSAALNALAAGTTTLTVSVSNAAGDTVTSTQPVTVEAPVT</sequence>
<name>A0A7X2MTA3_ENTAG</name>
<dbReference type="InterPro" id="IPR044016">
    <property type="entry name" value="Big_13"/>
</dbReference>
<dbReference type="EMBL" id="WKLC01002242">
    <property type="protein sequence ID" value="MSE18954.1"/>
    <property type="molecule type" value="Genomic_DNA"/>
</dbReference>
<feature type="non-terminal residue" evidence="2">
    <location>
        <position position="164"/>
    </location>
</feature>
<feature type="non-terminal residue" evidence="2">
    <location>
        <position position="1"/>
    </location>
</feature>
<proteinExistence type="predicted"/>
<accession>A0A7X2MTA3</accession>
<dbReference type="InterPro" id="IPR013783">
    <property type="entry name" value="Ig-like_fold"/>
</dbReference>
<evidence type="ECO:0000259" key="1">
    <source>
        <dbReference type="PROSITE" id="PS50093"/>
    </source>
</evidence>
<feature type="domain" description="PKD" evidence="1">
    <location>
        <begin position="116"/>
        <end position="164"/>
    </location>
</feature>
<dbReference type="Pfam" id="PF19077">
    <property type="entry name" value="Big_13"/>
    <property type="match status" value="1"/>
</dbReference>